<feature type="region of interest" description="Disordered" evidence="1">
    <location>
        <begin position="389"/>
        <end position="411"/>
    </location>
</feature>
<evidence type="ECO:0000256" key="1">
    <source>
        <dbReference type="SAM" id="MobiDB-lite"/>
    </source>
</evidence>
<sequence length="668" mass="70469">MPSIWEIQQKLGKRNQCTGKFEKEAATQTEISYPLGWAHGLRSLVYVWAARKAAEAEKFAEVAAWAQALLALVAPASTGASLGSTTGGAGASGSGGAAISAGAGALPVLAAGGGPGGGVSAGTAGAHGVLGAGTVASAAAAPSAGAPSLTASVLAAAVDPHAIAAAIAVAVGEKLDAFGERLRVLEARGCLGLLRAVHSFGKAPMKSLEAHVFDPLVHVLPELRADECELDELPAGREAMVEHWRAFVHLLQDRVGEFQQFVKSQVQSFVAISDVMVASFFKKRKRITFEGEEEEARAAGGGHGSLPPLDASRRGRLATLGAGFRTVNEEQLARALRGELAPEDVTRRRSSRGQPPPKMLVGVRANARALEVVVAEGAMVAAAAAEASVPLGEPKSNSEAPAGADGVPVAAPDPMVEADAELELEHPIAVEAIGAVDAKVGCGPPDVEDGRSVPLVPPGEADVPGGWWADLRADEFIPVWDVIGGPRRHDQAPMAWEMERLAPLPVTQLSLETWASTSEPRRTRVSARWPQLRADILLMATIKNMEACGTSENEQRFYEEECVRVGCAIPTLTSHAHLVAAAFRGWHDMDFLVRRESGDGHIFLAGWWLPLGVIAFGSVEKVRKGKVKYWPVSDYSRPADVGVNVRIELEHDEFTTVKEAYGMLRPGY</sequence>
<feature type="region of interest" description="Disordered" evidence="1">
    <location>
        <begin position="292"/>
        <end position="311"/>
    </location>
</feature>
<feature type="compositionally biased region" description="Low complexity" evidence="1">
    <location>
        <begin position="400"/>
        <end position="411"/>
    </location>
</feature>
<name>A0AAE0CE06_9CHLO</name>
<evidence type="ECO:0000313" key="2">
    <source>
        <dbReference type="EMBL" id="KAK3252544.1"/>
    </source>
</evidence>
<accession>A0AAE0CE06</accession>
<reference evidence="2 3" key="1">
    <citation type="journal article" date="2015" name="Genome Biol. Evol.">
        <title>Comparative Genomics of a Bacterivorous Green Alga Reveals Evolutionary Causalities and Consequences of Phago-Mixotrophic Mode of Nutrition.</title>
        <authorList>
            <person name="Burns J.A."/>
            <person name="Paasch A."/>
            <person name="Narechania A."/>
            <person name="Kim E."/>
        </authorList>
    </citation>
    <scope>NUCLEOTIDE SEQUENCE [LARGE SCALE GENOMIC DNA]</scope>
    <source>
        <strain evidence="2 3">PLY_AMNH</strain>
    </source>
</reference>
<protein>
    <submittedName>
        <fullName evidence="2">Uncharacterized protein</fullName>
    </submittedName>
</protein>
<organism evidence="2 3">
    <name type="scientific">Cymbomonas tetramitiformis</name>
    <dbReference type="NCBI Taxonomy" id="36881"/>
    <lineage>
        <taxon>Eukaryota</taxon>
        <taxon>Viridiplantae</taxon>
        <taxon>Chlorophyta</taxon>
        <taxon>Pyramimonadophyceae</taxon>
        <taxon>Pyramimonadales</taxon>
        <taxon>Pyramimonadaceae</taxon>
        <taxon>Cymbomonas</taxon>
    </lineage>
</organism>
<keyword evidence="3" id="KW-1185">Reference proteome</keyword>
<dbReference type="EMBL" id="LGRX02025349">
    <property type="protein sequence ID" value="KAK3252544.1"/>
    <property type="molecule type" value="Genomic_DNA"/>
</dbReference>
<evidence type="ECO:0000313" key="3">
    <source>
        <dbReference type="Proteomes" id="UP001190700"/>
    </source>
</evidence>
<feature type="region of interest" description="Disordered" evidence="1">
    <location>
        <begin position="338"/>
        <end position="359"/>
    </location>
</feature>
<comment type="caution">
    <text evidence="2">The sequence shown here is derived from an EMBL/GenBank/DDBJ whole genome shotgun (WGS) entry which is preliminary data.</text>
</comment>
<dbReference type="Proteomes" id="UP001190700">
    <property type="component" value="Unassembled WGS sequence"/>
</dbReference>
<gene>
    <name evidence="2" type="ORF">CYMTET_38157</name>
</gene>
<proteinExistence type="predicted"/>
<dbReference type="AlphaFoldDB" id="A0AAE0CE06"/>